<evidence type="ECO:0000313" key="2">
    <source>
        <dbReference type="EMBL" id="PBL04233.1"/>
    </source>
</evidence>
<protein>
    <submittedName>
        <fullName evidence="2">Uncharacterized protein</fullName>
    </submittedName>
</protein>
<reference evidence="3" key="1">
    <citation type="journal article" date="2017" name="Nat. Ecol. Evol.">
        <title>Genome expansion and lineage-specific genetic innovations in the forest pathogenic fungi Armillaria.</title>
        <authorList>
            <person name="Sipos G."/>
            <person name="Prasanna A.N."/>
            <person name="Walter M.C."/>
            <person name="O'Connor E."/>
            <person name="Balint B."/>
            <person name="Krizsan K."/>
            <person name="Kiss B."/>
            <person name="Hess J."/>
            <person name="Varga T."/>
            <person name="Slot J."/>
            <person name="Riley R."/>
            <person name="Boka B."/>
            <person name="Rigling D."/>
            <person name="Barry K."/>
            <person name="Lee J."/>
            <person name="Mihaltcheva S."/>
            <person name="LaButti K."/>
            <person name="Lipzen A."/>
            <person name="Waldron R."/>
            <person name="Moloney N.M."/>
            <person name="Sperisen C."/>
            <person name="Kredics L."/>
            <person name="Vagvoelgyi C."/>
            <person name="Patrignani A."/>
            <person name="Fitzpatrick D."/>
            <person name="Nagy I."/>
            <person name="Doyle S."/>
            <person name="Anderson J.B."/>
            <person name="Grigoriev I.V."/>
            <person name="Gueldener U."/>
            <person name="Muensterkoetter M."/>
            <person name="Nagy L.G."/>
        </authorList>
    </citation>
    <scope>NUCLEOTIDE SEQUENCE [LARGE SCALE GENOMIC DNA]</scope>
    <source>
        <strain evidence="3">Ar21-2</strain>
    </source>
</reference>
<evidence type="ECO:0000256" key="1">
    <source>
        <dbReference type="SAM" id="MobiDB-lite"/>
    </source>
</evidence>
<feature type="region of interest" description="Disordered" evidence="1">
    <location>
        <begin position="86"/>
        <end position="132"/>
    </location>
</feature>
<dbReference type="Proteomes" id="UP000217790">
    <property type="component" value="Unassembled WGS sequence"/>
</dbReference>
<sequence>MSIPERLISSFAAACSDNKKILQVAELVANLGAIVLPSLGQKTQVIVQANNQKMKAMYIRVIQAKSRSRGSGGLVWMLSFIRTDHEQHRGPKPNASTKDAQCCSTQFRRTTRQQERPRAYGTEPTKRKHRVKHAICSTPPSKKEHGSRSSRTWALGNNKMQAPSKCNVAAHHFEKQCGISSGARAHETTTHGNENNEHPERYYFTRDDWGVNGAEKFDGGGGVLLETRIELVEYEAAGELQAPGSQGLVISSETLRTPPIAASFFEHIVHDLLNGKPGGLVRSGTNVVMRIFSYDSLPEVAISIGSEAPKELAYTDQHCATSSLDVRAYVCGAQLGAIPMTAFTVDMIKQGVISHCPILRRFPETQEPCMSGIFHAGPYSFLRRLILSVRSMVSEA</sequence>
<accession>A0A2H3EM24</accession>
<dbReference type="AlphaFoldDB" id="A0A2H3EM24"/>
<feature type="compositionally biased region" description="Polar residues" evidence="1">
    <location>
        <begin position="94"/>
        <end position="104"/>
    </location>
</feature>
<dbReference type="InParanoid" id="A0A2H3EM24"/>
<dbReference type="EMBL" id="KZ293644">
    <property type="protein sequence ID" value="PBL04233.1"/>
    <property type="molecule type" value="Genomic_DNA"/>
</dbReference>
<evidence type="ECO:0000313" key="3">
    <source>
        <dbReference type="Proteomes" id="UP000217790"/>
    </source>
</evidence>
<proteinExistence type="predicted"/>
<name>A0A2H3EM24_ARMGA</name>
<organism evidence="2 3">
    <name type="scientific">Armillaria gallica</name>
    <name type="common">Bulbous honey fungus</name>
    <name type="synonym">Armillaria bulbosa</name>
    <dbReference type="NCBI Taxonomy" id="47427"/>
    <lineage>
        <taxon>Eukaryota</taxon>
        <taxon>Fungi</taxon>
        <taxon>Dikarya</taxon>
        <taxon>Basidiomycota</taxon>
        <taxon>Agaricomycotina</taxon>
        <taxon>Agaricomycetes</taxon>
        <taxon>Agaricomycetidae</taxon>
        <taxon>Agaricales</taxon>
        <taxon>Marasmiineae</taxon>
        <taxon>Physalacriaceae</taxon>
        <taxon>Armillaria</taxon>
    </lineage>
</organism>
<gene>
    <name evidence="2" type="ORF">ARMGADRAFT_1022694</name>
</gene>
<keyword evidence="3" id="KW-1185">Reference proteome</keyword>